<evidence type="ECO:0000256" key="1">
    <source>
        <dbReference type="ARBA" id="ARBA00004141"/>
    </source>
</evidence>
<dbReference type="InterPro" id="IPR037272">
    <property type="entry name" value="SNS_sf"/>
</dbReference>
<sequence length="73" mass="8188">MNILLILSIIGFQSLTYKRQSTGEVYQYPTWTIVCGWSLASCCVVMIPLLAIWKILKAKGSFFEVSANKNPVC</sequence>
<evidence type="ECO:0000313" key="9">
    <source>
        <dbReference type="WBParaSite" id="SSLN_0000308301-mRNA-1"/>
    </source>
</evidence>
<keyword evidence="3 6" id="KW-0812">Transmembrane</keyword>
<evidence type="ECO:0000256" key="4">
    <source>
        <dbReference type="ARBA" id="ARBA00022989"/>
    </source>
</evidence>
<accession>A0A183SFI5</accession>
<reference evidence="9" key="1">
    <citation type="submission" date="2016-06" db="UniProtKB">
        <authorList>
            <consortium name="WormBaseParasite"/>
        </authorList>
    </citation>
    <scope>IDENTIFICATION</scope>
</reference>
<evidence type="ECO:0000313" key="8">
    <source>
        <dbReference type="Proteomes" id="UP000275846"/>
    </source>
</evidence>
<name>A0A183SFI5_SCHSO</name>
<gene>
    <name evidence="7" type="ORF">SSLN_LOCUS2983</name>
</gene>
<keyword evidence="2" id="KW-0813">Transport</keyword>
<evidence type="ECO:0000256" key="3">
    <source>
        <dbReference type="ARBA" id="ARBA00022692"/>
    </source>
</evidence>
<dbReference type="SUPFAM" id="SSF161070">
    <property type="entry name" value="SNF-like"/>
    <property type="match status" value="1"/>
</dbReference>
<reference evidence="7 8" key="2">
    <citation type="submission" date="2018-11" db="EMBL/GenBank/DDBJ databases">
        <authorList>
            <consortium name="Pathogen Informatics"/>
        </authorList>
    </citation>
    <scope>NUCLEOTIDE SEQUENCE [LARGE SCALE GENOMIC DNA]</scope>
    <source>
        <strain evidence="7 8">NST_G2</strain>
    </source>
</reference>
<evidence type="ECO:0000256" key="6">
    <source>
        <dbReference type="SAM" id="Phobius"/>
    </source>
</evidence>
<comment type="subcellular location">
    <subcellularLocation>
        <location evidence="1">Membrane</location>
        <topology evidence="1">Multi-pass membrane protein</topology>
    </subcellularLocation>
</comment>
<dbReference type="AlphaFoldDB" id="A0A183SFI5"/>
<keyword evidence="8" id="KW-1185">Reference proteome</keyword>
<dbReference type="InterPro" id="IPR000175">
    <property type="entry name" value="Na/ntran_symport"/>
</dbReference>
<organism evidence="9">
    <name type="scientific">Schistocephalus solidus</name>
    <name type="common">Tapeworm</name>
    <dbReference type="NCBI Taxonomy" id="70667"/>
    <lineage>
        <taxon>Eukaryota</taxon>
        <taxon>Metazoa</taxon>
        <taxon>Spiralia</taxon>
        <taxon>Lophotrochozoa</taxon>
        <taxon>Platyhelminthes</taxon>
        <taxon>Cestoda</taxon>
        <taxon>Eucestoda</taxon>
        <taxon>Diphyllobothriidea</taxon>
        <taxon>Diphyllobothriidae</taxon>
        <taxon>Schistocephalus</taxon>
    </lineage>
</organism>
<dbReference type="GO" id="GO:0016020">
    <property type="term" value="C:membrane"/>
    <property type="evidence" value="ECO:0007669"/>
    <property type="project" value="UniProtKB-SubCell"/>
</dbReference>
<dbReference type="PROSITE" id="PS50267">
    <property type="entry name" value="NA_NEUROTRAN_SYMP_3"/>
    <property type="match status" value="1"/>
</dbReference>
<dbReference type="WBParaSite" id="SSLN_0000308301-mRNA-1">
    <property type="protein sequence ID" value="SSLN_0000308301-mRNA-1"/>
    <property type="gene ID" value="SSLN_0000308301"/>
</dbReference>
<feature type="transmembrane region" description="Helical" evidence="6">
    <location>
        <begin position="28"/>
        <end position="53"/>
    </location>
</feature>
<keyword evidence="4 6" id="KW-1133">Transmembrane helix</keyword>
<evidence type="ECO:0000256" key="5">
    <source>
        <dbReference type="ARBA" id="ARBA00023136"/>
    </source>
</evidence>
<dbReference type="STRING" id="70667.A0A183SFI5"/>
<evidence type="ECO:0000313" key="7">
    <source>
        <dbReference type="EMBL" id="VDL89368.1"/>
    </source>
</evidence>
<protein>
    <submittedName>
        <fullName evidence="9">G_PROTEIN_RECEP_F2_4 domain-containing protein</fullName>
    </submittedName>
</protein>
<keyword evidence="5 6" id="KW-0472">Membrane</keyword>
<dbReference type="Proteomes" id="UP000275846">
    <property type="component" value="Unassembled WGS sequence"/>
</dbReference>
<dbReference type="OrthoDB" id="6155318at2759"/>
<evidence type="ECO:0000256" key="2">
    <source>
        <dbReference type="ARBA" id="ARBA00022448"/>
    </source>
</evidence>
<dbReference type="EMBL" id="UYSU01032394">
    <property type="protein sequence ID" value="VDL89368.1"/>
    <property type="molecule type" value="Genomic_DNA"/>
</dbReference>
<proteinExistence type="predicted"/>